<protein>
    <submittedName>
        <fullName evidence="2">Heterokaryon incompatibility protein</fullName>
    </submittedName>
</protein>
<dbReference type="EMBL" id="MNUE01000102">
    <property type="protein sequence ID" value="OJD28943.1"/>
    <property type="molecule type" value="Genomic_DNA"/>
</dbReference>
<comment type="caution">
    <text evidence="2">The sequence shown here is derived from an EMBL/GenBank/DDBJ whole genome shotgun (WGS) entry which is preliminary data.</text>
</comment>
<dbReference type="InterPro" id="IPR010730">
    <property type="entry name" value="HET"/>
</dbReference>
<dbReference type="Pfam" id="PF06985">
    <property type="entry name" value="HET"/>
    <property type="match status" value="1"/>
</dbReference>
<proteinExistence type="predicted"/>
<keyword evidence="3" id="KW-1185">Reference proteome</keyword>
<name>A0A1J9RK98_9PEZI</name>
<evidence type="ECO:0000259" key="1">
    <source>
        <dbReference type="Pfam" id="PF06985"/>
    </source>
</evidence>
<dbReference type="RefSeq" id="XP_020125203.1">
    <property type="nucleotide sequence ID" value="XM_020270157.1"/>
</dbReference>
<dbReference type="OrthoDB" id="2958217at2759"/>
<gene>
    <name evidence="2" type="ORF">BKCO1_1020009</name>
</gene>
<dbReference type="AlphaFoldDB" id="A0A1J9RK98"/>
<evidence type="ECO:0000313" key="2">
    <source>
        <dbReference type="EMBL" id="OJD28943.1"/>
    </source>
</evidence>
<sequence>MQLAVDLLRNCRENHARCQGQGPLPKRVIFVGSPEDEHPRLHKSNGEEAHYAALSHCWGDKFAAVRTIKSTISTESLRTKSISLDSLPQTFRDAIVITRRLGLRYLWIDSLCILQDCEEDWHCHSESMRDIYMGATVTISADKATNCFGGIFESSNNGRTGRVVINPRGSKNPIYVRPTQLSIYKFQNATGSQGQKFMHHAPISDPLFRRAWSLQEWILSRRLLRFGSGGLTWECEHEVRCECHPGRSQPCFPPRLHEPQQEKRISELSRYDNRNNLLGNWLALIEHYSGREVTVGGDRLPALAGLAAAAAPFAQEIYLYGHWKGLRFHESLLWKSHRTCASLKPVHTRTVESRHAPTWSWPSITGQVTTSSNPCIRSDFRVLETHGYPATLSPSDTLNSEAYILAAGSTMELQIWKHEDPRHDLFEGDRYKSDLSRRVFASPLGRVQGQTFELALTVDVDAPGLEVAQGNVLTFLLAAKRTGLVLRKRLLGGEAAGYRYERVALFEILDEGNRLQWESRAIRKSLMIV</sequence>
<accession>A0A1J9RK98</accession>
<feature type="domain" description="Heterokaryon incompatibility" evidence="1">
    <location>
        <begin position="51"/>
        <end position="216"/>
    </location>
</feature>
<dbReference type="STRING" id="236234.A0A1J9RK98"/>
<dbReference type="GeneID" id="31010416"/>
<dbReference type="PANTHER" id="PTHR33112">
    <property type="entry name" value="DOMAIN PROTEIN, PUTATIVE-RELATED"/>
    <property type="match status" value="1"/>
</dbReference>
<reference evidence="2 3" key="1">
    <citation type="submission" date="2016-10" db="EMBL/GenBank/DDBJ databases">
        <title>Proteomics and genomics reveal pathogen-plant mechanisms compatible with a hemibiotrophic lifestyle of Diplodia corticola.</title>
        <authorList>
            <person name="Fernandes I."/>
            <person name="De Jonge R."/>
            <person name="Van De Peer Y."/>
            <person name="Devreese B."/>
            <person name="Alves A."/>
            <person name="Esteves A.C."/>
        </authorList>
    </citation>
    <scope>NUCLEOTIDE SEQUENCE [LARGE SCALE GENOMIC DNA]</scope>
    <source>
        <strain evidence="2 3">CBS 112549</strain>
    </source>
</reference>
<dbReference type="Proteomes" id="UP000183809">
    <property type="component" value="Unassembled WGS sequence"/>
</dbReference>
<dbReference type="PANTHER" id="PTHR33112:SF9">
    <property type="entry name" value="HETEROKARYON INCOMPATIBILITY DOMAIN-CONTAINING PROTEIN"/>
    <property type="match status" value="1"/>
</dbReference>
<evidence type="ECO:0000313" key="3">
    <source>
        <dbReference type="Proteomes" id="UP000183809"/>
    </source>
</evidence>
<organism evidence="2 3">
    <name type="scientific">Diplodia corticola</name>
    <dbReference type="NCBI Taxonomy" id="236234"/>
    <lineage>
        <taxon>Eukaryota</taxon>
        <taxon>Fungi</taxon>
        <taxon>Dikarya</taxon>
        <taxon>Ascomycota</taxon>
        <taxon>Pezizomycotina</taxon>
        <taxon>Dothideomycetes</taxon>
        <taxon>Dothideomycetes incertae sedis</taxon>
        <taxon>Botryosphaeriales</taxon>
        <taxon>Botryosphaeriaceae</taxon>
        <taxon>Diplodia</taxon>
    </lineage>
</organism>